<dbReference type="InterPro" id="IPR000014">
    <property type="entry name" value="PAS"/>
</dbReference>
<dbReference type="SUPFAM" id="SSF52540">
    <property type="entry name" value="P-loop containing nucleoside triphosphate hydrolases"/>
    <property type="match status" value="1"/>
</dbReference>
<dbReference type="GO" id="GO:0043565">
    <property type="term" value="F:sequence-specific DNA binding"/>
    <property type="evidence" value="ECO:0007669"/>
    <property type="project" value="InterPro"/>
</dbReference>
<dbReference type="PANTHER" id="PTHR32071:SF57">
    <property type="entry name" value="C4-DICARBOXYLATE TRANSPORT TRANSCRIPTIONAL REGULATORY PROTEIN DCTD"/>
    <property type="match status" value="1"/>
</dbReference>
<dbReference type="InterPro" id="IPR035965">
    <property type="entry name" value="PAS-like_dom_sf"/>
</dbReference>
<dbReference type="PROSITE" id="PS50045">
    <property type="entry name" value="SIGMA54_INTERACT_4"/>
    <property type="match status" value="1"/>
</dbReference>
<dbReference type="SUPFAM" id="SSF55785">
    <property type="entry name" value="PYP-like sensor domain (PAS domain)"/>
    <property type="match status" value="1"/>
</dbReference>
<dbReference type="Pfam" id="PF01590">
    <property type="entry name" value="GAF"/>
    <property type="match status" value="1"/>
</dbReference>
<evidence type="ECO:0000259" key="6">
    <source>
        <dbReference type="PROSITE" id="PS50045"/>
    </source>
</evidence>
<evidence type="ECO:0000256" key="2">
    <source>
        <dbReference type="ARBA" id="ARBA00022840"/>
    </source>
</evidence>
<dbReference type="PROSITE" id="PS00688">
    <property type="entry name" value="SIGMA54_INTERACT_3"/>
    <property type="match status" value="1"/>
</dbReference>
<dbReference type="InterPro" id="IPR002078">
    <property type="entry name" value="Sigma_54_int"/>
</dbReference>
<dbReference type="Gene3D" id="1.10.10.60">
    <property type="entry name" value="Homeodomain-like"/>
    <property type="match status" value="1"/>
</dbReference>
<dbReference type="InterPro" id="IPR058031">
    <property type="entry name" value="AAA_lid_NorR"/>
</dbReference>
<dbReference type="Pfam" id="PF00158">
    <property type="entry name" value="Sigma54_activat"/>
    <property type="match status" value="1"/>
</dbReference>
<name>A0A1M4TPA5_9FIRM</name>
<dbReference type="InterPro" id="IPR025662">
    <property type="entry name" value="Sigma_54_int_dom_ATP-bd_1"/>
</dbReference>
<dbReference type="PROSITE" id="PS00676">
    <property type="entry name" value="SIGMA54_INTERACT_2"/>
    <property type="match status" value="1"/>
</dbReference>
<keyword evidence="5" id="KW-0804">Transcription</keyword>
<dbReference type="Gene3D" id="3.40.50.300">
    <property type="entry name" value="P-loop containing nucleotide triphosphate hydrolases"/>
    <property type="match status" value="1"/>
</dbReference>
<dbReference type="InterPro" id="IPR009057">
    <property type="entry name" value="Homeodomain-like_sf"/>
</dbReference>
<gene>
    <name evidence="8" type="ORF">SAMN02746064_00563</name>
</gene>
<dbReference type="Pfam" id="PF13426">
    <property type="entry name" value="PAS_9"/>
    <property type="match status" value="1"/>
</dbReference>
<dbReference type="FunFam" id="3.40.50.300:FF:000006">
    <property type="entry name" value="DNA-binding transcriptional regulator NtrC"/>
    <property type="match status" value="1"/>
</dbReference>
<protein>
    <submittedName>
        <fullName evidence="8">PAS domain S-box-containing protein</fullName>
    </submittedName>
</protein>
<dbReference type="PROSITE" id="PS00675">
    <property type="entry name" value="SIGMA54_INTERACT_1"/>
    <property type="match status" value="1"/>
</dbReference>
<dbReference type="PRINTS" id="PR01590">
    <property type="entry name" value="HTHFIS"/>
</dbReference>
<dbReference type="PROSITE" id="PS50112">
    <property type="entry name" value="PAS"/>
    <property type="match status" value="1"/>
</dbReference>
<dbReference type="SMART" id="SM00091">
    <property type="entry name" value="PAS"/>
    <property type="match status" value="1"/>
</dbReference>
<dbReference type="InterPro" id="IPR002197">
    <property type="entry name" value="HTH_Fis"/>
</dbReference>
<dbReference type="Gene3D" id="1.10.8.60">
    <property type="match status" value="1"/>
</dbReference>
<dbReference type="InterPro" id="IPR025944">
    <property type="entry name" value="Sigma_54_int_dom_CS"/>
</dbReference>
<dbReference type="GO" id="GO:0006355">
    <property type="term" value="P:regulation of DNA-templated transcription"/>
    <property type="evidence" value="ECO:0007669"/>
    <property type="project" value="InterPro"/>
</dbReference>
<dbReference type="InterPro" id="IPR025943">
    <property type="entry name" value="Sigma_54_int_dom_ATP-bd_2"/>
</dbReference>
<feature type="domain" description="Sigma-54 factor interaction" evidence="6">
    <location>
        <begin position="328"/>
        <end position="558"/>
    </location>
</feature>
<dbReference type="Pfam" id="PF02954">
    <property type="entry name" value="HTH_8"/>
    <property type="match status" value="1"/>
</dbReference>
<dbReference type="CDD" id="cd00009">
    <property type="entry name" value="AAA"/>
    <property type="match status" value="1"/>
</dbReference>
<dbReference type="Pfam" id="PF25601">
    <property type="entry name" value="AAA_lid_14"/>
    <property type="match status" value="1"/>
</dbReference>
<keyword evidence="1" id="KW-0547">Nucleotide-binding</keyword>
<keyword evidence="4" id="KW-0238">DNA-binding</keyword>
<keyword evidence="2" id="KW-0067">ATP-binding</keyword>
<dbReference type="CDD" id="cd00130">
    <property type="entry name" value="PAS"/>
    <property type="match status" value="1"/>
</dbReference>
<evidence type="ECO:0000256" key="3">
    <source>
        <dbReference type="ARBA" id="ARBA00023015"/>
    </source>
</evidence>
<sequence>MLEQTIDQQKDYILKSHNRCRSYQVEPERVYSRKIITQEELFEKLEVNRELILTASPFMNQLYSFVKGSGFFVILTDDEGCILSVMGDEEILSEAFAFKMVPGAYMDERNIGTNAMGTALEEKTPLQVSGEEHYINVYHRWTCSASPIRSKDGEIIGILDITGYSEEVHSHTLGMVAAASNAIEKMLETQSYAKALADVKLYHEAIIDSIMAGIVTSDLEGNIITVSRGAAEMFGYYPEEIKNLKIWEVLNDWEMVKSQVEEKGSLIERDVNVKSRKNKLQFNLSAYPINDEGGRISNLILVFKEVKKARKLADKLMGRHAIYTFDKIIGRDENFLRVIEFAKKVADSRSNVLIMGESGTGKELFAQSIHNHSEREREPFVAINCGAIPRNLIESELFGYEEGAFTGAKASGHPGKFEIADGGTIFLDEIGEMPLDLQTRLLRVIEEGTVSRIGAVKEIVVNVRVIAATNKDLNVEVSRGRFRKDLFYRLNVLPVRLPSLRERRSDIPLLIEYFMGRISKKLNKKRVAISEEQMKDLEKYSWPGNVRELENYVELSVNTESLPEIAWISGGSRNENAQEVNLGQVRLSAEEDGCLKLEQIEREHIVKVLNLNKGNVSLTAKKLGIGRNTLYRKLENYGIDCSETRR</sequence>
<dbReference type="Proteomes" id="UP000184251">
    <property type="component" value="Unassembled WGS sequence"/>
</dbReference>
<dbReference type="PANTHER" id="PTHR32071">
    <property type="entry name" value="TRANSCRIPTIONAL REGULATORY PROTEIN"/>
    <property type="match status" value="1"/>
</dbReference>
<dbReference type="SUPFAM" id="SSF46689">
    <property type="entry name" value="Homeodomain-like"/>
    <property type="match status" value="1"/>
</dbReference>
<evidence type="ECO:0000259" key="7">
    <source>
        <dbReference type="PROSITE" id="PS50112"/>
    </source>
</evidence>
<dbReference type="Gene3D" id="3.30.450.20">
    <property type="entry name" value="PAS domain"/>
    <property type="match status" value="1"/>
</dbReference>
<dbReference type="EMBL" id="FQTU01000002">
    <property type="protein sequence ID" value="SHE46206.1"/>
    <property type="molecule type" value="Genomic_DNA"/>
</dbReference>
<dbReference type="Gene3D" id="3.30.450.40">
    <property type="match status" value="1"/>
</dbReference>
<dbReference type="SMART" id="SM00382">
    <property type="entry name" value="AAA"/>
    <property type="match status" value="1"/>
</dbReference>
<dbReference type="RefSeq" id="WP_073269552.1">
    <property type="nucleotide sequence ID" value="NZ_FQTU01000002.1"/>
</dbReference>
<evidence type="ECO:0000313" key="8">
    <source>
        <dbReference type="EMBL" id="SHE46206.1"/>
    </source>
</evidence>
<dbReference type="GO" id="GO:0005524">
    <property type="term" value="F:ATP binding"/>
    <property type="evidence" value="ECO:0007669"/>
    <property type="project" value="UniProtKB-KW"/>
</dbReference>
<keyword evidence="9" id="KW-1185">Reference proteome</keyword>
<organism evidence="8 9">
    <name type="scientific">Alkalibacter saccharofermentans DSM 14828</name>
    <dbReference type="NCBI Taxonomy" id="1120975"/>
    <lineage>
        <taxon>Bacteria</taxon>
        <taxon>Bacillati</taxon>
        <taxon>Bacillota</taxon>
        <taxon>Clostridia</taxon>
        <taxon>Eubacteriales</taxon>
        <taxon>Eubacteriaceae</taxon>
        <taxon>Alkalibacter</taxon>
    </lineage>
</organism>
<dbReference type="OrthoDB" id="9803970at2"/>
<dbReference type="InterPro" id="IPR003593">
    <property type="entry name" value="AAA+_ATPase"/>
</dbReference>
<dbReference type="AlphaFoldDB" id="A0A1M4TPA5"/>
<dbReference type="InterPro" id="IPR027417">
    <property type="entry name" value="P-loop_NTPase"/>
</dbReference>
<evidence type="ECO:0000256" key="5">
    <source>
        <dbReference type="ARBA" id="ARBA00023163"/>
    </source>
</evidence>
<dbReference type="NCBIfam" id="TIGR00229">
    <property type="entry name" value="sensory_box"/>
    <property type="match status" value="1"/>
</dbReference>
<evidence type="ECO:0000256" key="4">
    <source>
        <dbReference type="ARBA" id="ARBA00023125"/>
    </source>
</evidence>
<feature type="domain" description="PAS" evidence="7">
    <location>
        <begin position="206"/>
        <end position="241"/>
    </location>
</feature>
<reference evidence="8 9" key="1">
    <citation type="submission" date="2016-11" db="EMBL/GenBank/DDBJ databases">
        <authorList>
            <person name="Jaros S."/>
            <person name="Januszkiewicz K."/>
            <person name="Wedrychowicz H."/>
        </authorList>
    </citation>
    <scope>NUCLEOTIDE SEQUENCE [LARGE SCALE GENOMIC DNA]</scope>
    <source>
        <strain evidence="8 9">DSM 14828</strain>
    </source>
</reference>
<keyword evidence="3" id="KW-0805">Transcription regulation</keyword>
<dbReference type="STRING" id="1120975.SAMN02746064_00563"/>
<accession>A0A1M4TPA5</accession>
<dbReference type="InterPro" id="IPR003018">
    <property type="entry name" value="GAF"/>
</dbReference>
<proteinExistence type="predicted"/>
<dbReference type="InterPro" id="IPR029016">
    <property type="entry name" value="GAF-like_dom_sf"/>
</dbReference>
<evidence type="ECO:0000256" key="1">
    <source>
        <dbReference type="ARBA" id="ARBA00022741"/>
    </source>
</evidence>
<evidence type="ECO:0000313" key="9">
    <source>
        <dbReference type="Proteomes" id="UP000184251"/>
    </source>
</evidence>